<reference evidence="2 4" key="1">
    <citation type="submission" date="2016-09" db="EMBL/GenBank/DDBJ databases">
        <title>Rhizobium sp. nov., a novel species isolated from the rice rhizosphere.</title>
        <authorList>
            <person name="Zhao J."/>
            <person name="Zhang X."/>
        </authorList>
    </citation>
    <scope>NUCLEOTIDE SEQUENCE [LARGE SCALE GENOMIC DNA]</scope>
    <source>
        <strain evidence="2 4">MH17</strain>
    </source>
</reference>
<reference evidence="3 5" key="3">
    <citation type="journal article" date="2017" name="Antonie Van Leeuwenhoek">
        <title>Rhizobium rhizosphaerae sp. nov., a novel species isolated from rice rhizosphere.</title>
        <authorList>
            <person name="Zhao J.J."/>
            <person name="Zhang J."/>
            <person name="Zhang R.J."/>
            <person name="Zhang C.W."/>
            <person name="Yin H.Q."/>
            <person name="Zhang X.X."/>
        </authorList>
    </citation>
    <scope>NUCLEOTIDE SEQUENCE [LARGE SCALE GENOMIC DNA]</scope>
    <source>
        <strain evidence="3 5">RD15</strain>
    </source>
</reference>
<dbReference type="SUPFAM" id="SSF103481">
    <property type="entry name" value="Multidrug resistance efflux transporter EmrE"/>
    <property type="match status" value="1"/>
</dbReference>
<keyword evidence="5" id="KW-1185">Reference proteome</keyword>
<dbReference type="AlphaFoldDB" id="A0A1Q9ADF2"/>
<keyword evidence="1" id="KW-0472">Membrane</keyword>
<evidence type="ECO:0000313" key="4">
    <source>
        <dbReference type="Proteomes" id="UP000186143"/>
    </source>
</evidence>
<comment type="caution">
    <text evidence="2">The sequence shown here is derived from an EMBL/GenBank/DDBJ whole genome shotgun (WGS) entry which is preliminary data.</text>
</comment>
<keyword evidence="1" id="KW-1133">Transmembrane helix</keyword>
<dbReference type="Proteomes" id="UP000192652">
    <property type="component" value="Unassembled WGS sequence"/>
</dbReference>
<dbReference type="InterPro" id="IPR037185">
    <property type="entry name" value="EmrE-like"/>
</dbReference>
<keyword evidence="1" id="KW-0812">Transmembrane</keyword>
<dbReference type="STRING" id="1672749.BJF92_18055"/>
<feature type="transmembrane region" description="Helical" evidence="1">
    <location>
        <begin position="45"/>
        <end position="64"/>
    </location>
</feature>
<evidence type="ECO:0008006" key="6">
    <source>
        <dbReference type="Google" id="ProtNLM"/>
    </source>
</evidence>
<dbReference type="EMBL" id="MKIO01000041">
    <property type="protein sequence ID" value="OLP52949.1"/>
    <property type="molecule type" value="Genomic_DNA"/>
</dbReference>
<proteinExistence type="predicted"/>
<dbReference type="Proteomes" id="UP000186143">
    <property type="component" value="Unassembled WGS sequence"/>
</dbReference>
<accession>A0A1Q9ADF2</accession>
<sequence>MGGVGHFLLVLAHRHAPASTLAPLTYTQLCWAMSGGLLIFGEIPSLTTAIGALVILVAGLLVLLSSKA</sequence>
<reference evidence="3" key="2">
    <citation type="submission" date="2016-12" db="EMBL/GenBank/DDBJ databases">
        <authorList>
            <person name="Zhang X."/>
            <person name="Zhao J."/>
        </authorList>
    </citation>
    <scope>NUCLEOTIDE SEQUENCE</scope>
    <source>
        <strain evidence="3">RD15</strain>
    </source>
</reference>
<name>A0A1Q9ADF2_9HYPH</name>
<evidence type="ECO:0000313" key="5">
    <source>
        <dbReference type="Proteomes" id="UP000192652"/>
    </source>
</evidence>
<organism evidence="2 4">
    <name type="scientific">Xaviernesmea rhizosphaerae</name>
    <dbReference type="NCBI Taxonomy" id="1672749"/>
    <lineage>
        <taxon>Bacteria</taxon>
        <taxon>Pseudomonadati</taxon>
        <taxon>Pseudomonadota</taxon>
        <taxon>Alphaproteobacteria</taxon>
        <taxon>Hyphomicrobiales</taxon>
        <taxon>Rhizobiaceae</taxon>
        <taxon>Rhizobium/Agrobacterium group</taxon>
        <taxon>Xaviernesmea</taxon>
    </lineage>
</organism>
<gene>
    <name evidence="2" type="ORF">BJF92_18055</name>
    <name evidence="3" type="ORF">BTR14_06055</name>
</gene>
<evidence type="ECO:0000256" key="1">
    <source>
        <dbReference type="SAM" id="Phobius"/>
    </source>
</evidence>
<dbReference type="RefSeq" id="WP_075636814.1">
    <property type="nucleotide sequence ID" value="NZ_MKIO01000041.1"/>
</dbReference>
<evidence type="ECO:0000313" key="2">
    <source>
        <dbReference type="EMBL" id="OLP52949.1"/>
    </source>
</evidence>
<dbReference type="EMBL" id="MSPX01000003">
    <property type="protein sequence ID" value="OQP87488.1"/>
    <property type="molecule type" value="Genomic_DNA"/>
</dbReference>
<evidence type="ECO:0000313" key="3">
    <source>
        <dbReference type="EMBL" id="OQP87488.1"/>
    </source>
</evidence>
<protein>
    <recommendedName>
        <fullName evidence="6">EamA domain-containing protein</fullName>
    </recommendedName>
</protein>